<sequence>SGIYLNCGVFGALLIPLNPQRCNKVRSETVKLLEQKDSEAVMFENSPITKEIEFNSRNNLSVLEQEKVDSKTRVSVLFLNNVGLTVSACTAVTRPILLGELLGLENVNNAYGLMLKFPTSICHII</sequence>
<reference evidence="1 2" key="1">
    <citation type="journal article" date="2011" name="Science">
        <title>The ecoresponsive genome of Daphnia pulex.</title>
        <authorList>
            <person name="Colbourne J.K."/>
            <person name="Pfrender M.E."/>
            <person name="Gilbert D."/>
            <person name="Thomas W.K."/>
            <person name="Tucker A."/>
            <person name="Oakley T.H."/>
            <person name="Tokishita S."/>
            <person name="Aerts A."/>
            <person name="Arnold G.J."/>
            <person name="Basu M.K."/>
            <person name="Bauer D.J."/>
            <person name="Caceres C.E."/>
            <person name="Carmel L."/>
            <person name="Casola C."/>
            <person name="Choi J.H."/>
            <person name="Detter J.C."/>
            <person name="Dong Q."/>
            <person name="Dusheyko S."/>
            <person name="Eads B.D."/>
            <person name="Frohlich T."/>
            <person name="Geiler-Samerotte K.A."/>
            <person name="Gerlach D."/>
            <person name="Hatcher P."/>
            <person name="Jogdeo S."/>
            <person name="Krijgsveld J."/>
            <person name="Kriventseva E.V."/>
            <person name="Kultz D."/>
            <person name="Laforsch C."/>
            <person name="Lindquist E."/>
            <person name="Lopez J."/>
            <person name="Manak J.R."/>
            <person name="Muller J."/>
            <person name="Pangilinan J."/>
            <person name="Patwardhan R.P."/>
            <person name="Pitluck S."/>
            <person name="Pritham E.J."/>
            <person name="Rechtsteiner A."/>
            <person name="Rho M."/>
            <person name="Rogozin I.B."/>
            <person name="Sakarya O."/>
            <person name="Salamov A."/>
            <person name="Schaack S."/>
            <person name="Shapiro H."/>
            <person name="Shiga Y."/>
            <person name="Skalitzky C."/>
            <person name="Smith Z."/>
            <person name="Souvorov A."/>
            <person name="Sung W."/>
            <person name="Tang Z."/>
            <person name="Tsuchiya D."/>
            <person name="Tu H."/>
            <person name="Vos H."/>
            <person name="Wang M."/>
            <person name="Wolf Y.I."/>
            <person name="Yamagata H."/>
            <person name="Yamada T."/>
            <person name="Ye Y."/>
            <person name="Shaw J.R."/>
            <person name="Andrews J."/>
            <person name="Crease T.J."/>
            <person name="Tang H."/>
            <person name="Lucas S.M."/>
            <person name="Robertson H.M."/>
            <person name="Bork P."/>
            <person name="Koonin E.V."/>
            <person name="Zdobnov E.M."/>
            <person name="Grigoriev I.V."/>
            <person name="Lynch M."/>
            <person name="Boore J.L."/>
        </authorList>
    </citation>
    <scope>NUCLEOTIDE SEQUENCE [LARGE SCALE GENOMIC DNA]</scope>
</reference>
<keyword evidence="2" id="KW-1185">Reference proteome</keyword>
<dbReference type="HOGENOM" id="CLU_1998195_0_0_1"/>
<dbReference type="InParanoid" id="E9H8U9"/>
<protein>
    <submittedName>
        <fullName evidence="1">Uncharacterized protein</fullName>
    </submittedName>
</protein>
<feature type="non-terminal residue" evidence="1">
    <location>
        <position position="125"/>
    </location>
</feature>
<accession>E9H8U9</accession>
<proteinExistence type="predicted"/>
<dbReference type="KEGG" id="dpx:DAPPUDRAFT_255244"/>
<dbReference type="Proteomes" id="UP000000305">
    <property type="component" value="Unassembled WGS sequence"/>
</dbReference>
<gene>
    <name evidence="1" type="ORF">DAPPUDRAFT_255244</name>
</gene>
<dbReference type="EMBL" id="GL732605">
    <property type="protein sequence ID" value="EFX71873.1"/>
    <property type="molecule type" value="Genomic_DNA"/>
</dbReference>
<evidence type="ECO:0000313" key="2">
    <source>
        <dbReference type="Proteomes" id="UP000000305"/>
    </source>
</evidence>
<organism evidence="1 2">
    <name type="scientific">Daphnia pulex</name>
    <name type="common">Water flea</name>
    <dbReference type="NCBI Taxonomy" id="6669"/>
    <lineage>
        <taxon>Eukaryota</taxon>
        <taxon>Metazoa</taxon>
        <taxon>Ecdysozoa</taxon>
        <taxon>Arthropoda</taxon>
        <taxon>Crustacea</taxon>
        <taxon>Branchiopoda</taxon>
        <taxon>Diplostraca</taxon>
        <taxon>Cladocera</taxon>
        <taxon>Anomopoda</taxon>
        <taxon>Daphniidae</taxon>
        <taxon>Daphnia</taxon>
    </lineage>
</organism>
<name>E9H8U9_DAPPU</name>
<evidence type="ECO:0000313" key="1">
    <source>
        <dbReference type="EMBL" id="EFX71873.1"/>
    </source>
</evidence>
<dbReference type="AlphaFoldDB" id="E9H8U9"/>